<evidence type="ECO:0000256" key="3">
    <source>
        <dbReference type="ARBA" id="ARBA00022679"/>
    </source>
</evidence>
<evidence type="ECO:0000259" key="10">
    <source>
        <dbReference type="PROSITE" id="PS50011"/>
    </source>
</evidence>
<keyword evidence="6 7" id="KW-0067">ATP-binding</keyword>
<keyword evidence="9" id="KW-0472">Membrane</keyword>
<feature type="compositionally biased region" description="Pro residues" evidence="8">
    <location>
        <begin position="384"/>
        <end position="395"/>
    </location>
</feature>
<dbReference type="Pfam" id="PF00069">
    <property type="entry name" value="Pkinase"/>
    <property type="match status" value="1"/>
</dbReference>
<dbReference type="PANTHER" id="PTHR43289:SF6">
    <property type="entry name" value="SERINE_THREONINE-PROTEIN KINASE NEKL-3"/>
    <property type="match status" value="1"/>
</dbReference>
<keyword evidence="4 7" id="KW-0547">Nucleotide-binding</keyword>
<dbReference type="SMART" id="SM00220">
    <property type="entry name" value="S_TKc"/>
    <property type="match status" value="1"/>
</dbReference>
<dbReference type="GO" id="GO:0004674">
    <property type="term" value="F:protein serine/threonine kinase activity"/>
    <property type="evidence" value="ECO:0007669"/>
    <property type="project" value="UniProtKB-EC"/>
</dbReference>
<evidence type="ECO:0000256" key="1">
    <source>
        <dbReference type="ARBA" id="ARBA00012513"/>
    </source>
</evidence>
<dbReference type="Gene3D" id="1.10.510.10">
    <property type="entry name" value="Transferase(Phosphotransferase) domain 1"/>
    <property type="match status" value="1"/>
</dbReference>
<keyword evidence="9" id="KW-1133">Transmembrane helix</keyword>
<accession>A0ABW2U178</accession>
<evidence type="ECO:0000256" key="6">
    <source>
        <dbReference type="ARBA" id="ARBA00022840"/>
    </source>
</evidence>
<sequence length="531" mass="54744">MRVVANRYEVLGELGRGGMGVVWRARDRVIGRVVALKEIRSGDDQRILREAQTAGRLNDPGVVAVYDVVIDPDATYIVMELVEAPTLADLMARGPLDPERVGAIALQVLGALEKAHAAGIVHRDVKPSNIMVLPDGRAKLADFGIARAMDDPGTTTKGGIMGSPGYMAPELFTGSGPAPASDLWALGATLFHAVEGRSPFQRDTTAATLHAILYDQHSAAPTCGGPLAAVITGLLTRQVEARLTAPQVRDLLTGGVLDDATRVVPLDQPTQYVDAVVPTTPQLPHWHEPEPEPTPARGRKGLLIAGCAALVVAVAVGVVLALRPSPTAGTPAAGAAGAPAATSTTTGTSTGAAPTSAKPSSTPSATTTSTGASAVPVTTASGAPPAPGTPTPGQPKPTTTTPQQPTRTKVVLSRYHRPGTPGHFSGTPGVAAPSGFVREAVLGALVADAEPGTRELYACRVTGRDDWFSSVDGGCEGQQVLGFLGYLFTSPPSGARSHAVYRCNAGADHFDSVSSTCEGQQVEFRIGYLIS</sequence>
<dbReference type="SUPFAM" id="SSF56112">
    <property type="entry name" value="Protein kinase-like (PK-like)"/>
    <property type="match status" value="1"/>
</dbReference>
<dbReference type="InterPro" id="IPR017441">
    <property type="entry name" value="Protein_kinase_ATP_BS"/>
</dbReference>
<protein>
    <recommendedName>
        <fullName evidence="1">non-specific serine/threonine protein kinase</fullName>
        <ecNumber evidence="1">2.7.11.1</ecNumber>
    </recommendedName>
</protein>
<dbReference type="PROSITE" id="PS00108">
    <property type="entry name" value="PROTEIN_KINASE_ST"/>
    <property type="match status" value="1"/>
</dbReference>
<evidence type="ECO:0000256" key="5">
    <source>
        <dbReference type="ARBA" id="ARBA00022777"/>
    </source>
</evidence>
<dbReference type="PANTHER" id="PTHR43289">
    <property type="entry name" value="MITOGEN-ACTIVATED PROTEIN KINASE KINASE KINASE 20-RELATED"/>
    <property type="match status" value="1"/>
</dbReference>
<dbReference type="CDD" id="cd14014">
    <property type="entry name" value="STKc_PknB_like"/>
    <property type="match status" value="1"/>
</dbReference>
<keyword evidence="12" id="KW-1185">Reference proteome</keyword>
<evidence type="ECO:0000256" key="8">
    <source>
        <dbReference type="SAM" id="MobiDB-lite"/>
    </source>
</evidence>
<feature type="compositionally biased region" description="Low complexity" evidence="8">
    <location>
        <begin position="328"/>
        <end position="383"/>
    </location>
</feature>
<feature type="transmembrane region" description="Helical" evidence="9">
    <location>
        <begin position="302"/>
        <end position="322"/>
    </location>
</feature>
<dbReference type="PROSITE" id="PS50011">
    <property type="entry name" value="PROTEIN_KINASE_DOM"/>
    <property type="match status" value="1"/>
</dbReference>
<gene>
    <name evidence="11" type="ORF">ACFQV2_39200</name>
</gene>
<dbReference type="InterPro" id="IPR008271">
    <property type="entry name" value="Ser/Thr_kinase_AS"/>
</dbReference>
<keyword evidence="2" id="KW-0723">Serine/threonine-protein kinase</keyword>
<proteinExistence type="predicted"/>
<organism evidence="11 12">
    <name type="scientific">Actinokineospora soli</name>
    <dbReference type="NCBI Taxonomy" id="1048753"/>
    <lineage>
        <taxon>Bacteria</taxon>
        <taxon>Bacillati</taxon>
        <taxon>Actinomycetota</taxon>
        <taxon>Actinomycetes</taxon>
        <taxon>Pseudonocardiales</taxon>
        <taxon>Pseudonocardiaceae</taxon>
        <taxon>Actinokineospora</taxon>
    </lineage>
</organism>
<comment type="caution">
    <text evidence="11">The sequence shown here is derived from an EMBL/GenBank/DDBJ whole genome shotgun (WGS) entry which is preliminary data.</text>
</comment>
<dbReference type="EC" id="2.7.11.1" evidence="1"/>
<evidence type="ECO:0000256" key="9">
    <source>
        <dbReference type="SAM" id="Phobius"/>
    </source>
</evidence>
<keyword evidence="3 11" id="KW-0808">Transferase</keyword>
<name>A0ABW2U178_9PSEU</name>
<dbReference type="EMBL" id="JBHTEY010000004">
    <property type="protein sequence ID" value="MFC7618483.1"/>
    <property type="molecule type" value="Genomic_DNA"/>
</dbReference>
<dbReference type="Gene3D" id="3.30.200.20">
    <property type="entry name" value="Phosphorylase Kinase, domain 1"/>
    <property type="match status" value="1"/>
</dbReference>
<reference evidence="12" key="1">
    <citation type="journal article" date="2019" name="Int. J. Syst. Evol. Microbiol.">
        <title>The Global Catalogue of Microorganisms (GCM) 10K type strain sequencing project: providing services to taxonomists for standard genome sequencing and annotation.</title>
        <authorList>
            <consortium name="The Broad Institute Genomics Platform"/>
            <consortium name="The Broad Institute Genome Sequencing Center for Infectious Disease"/>
            <person name="Wu L."/>
            <person name="Ma J."/>
        </authorList>
    </citation>
    <scope>NUCLEOTIDE SEQUENCE [LARGE SCALE GENOMIC DNA]</scope>
    <source>
        <strain evidence="12">JCM 17695</strain>
    </source>
</reference>
<evidence type="ECO:0000256" key="4">
    <source>
        <dbReference type="ARBA" id="ARBA00022741"/>
    </source>
</evidence>
<keyword evidence="5 11" id="KW-0418">Kinase</keyword>
<evidence type="ECO:0000256" key="2">
    <source>
        <dbReference type="ARBA" id="ARBA00022527"/>
    </source>
</evidence>
<dbReference type="Proteomes" id="UP001596512">
    <property type="component" value="Unassembled WGS sequence"/>
</dbReference>
<feature type="binding site" evidence="7">
    <location>
        <position position="37"/>
    </location>
    <ligand>
        <name>ATP</name>
        <dbReference type="ChEBI" id="CHEBI:30616"/>
    </ligand>
</feature>
<dbReference type="InterPro" id="IPR000719">
    <property type="entry name" value="Prot_kinase_dom"/>
</dbReference>
<dbReference type="PROSITE" id="PS00107">
    <property type="entry name" value="PROTEIN_KINASE_ATP"/>
    <property type="match status" value="1"/>
</dbReference>
<dbReference type="InterPro" id="IPR011009">
    <property type="entry name" value="Kinase-like_dom_sf"/>
</dbReference>
<evidence type="ECO:0000313" key="12">
    <source>
        <dbReference type="Proteomes" id="UP001596512"/>
    </source>
</evidence>
<feature type="region of interest" description="Disordered" evidence="8">
    <location>
        <begin position="328"/>
        <end position="409"/>
    </location>
</feature>
<evidence type="ECO:0000313" key="11">
    <source>
        <dbReference type="EMBL" id="MFC7618483.1"/>
    </source>
</evidence>
<feature type="domain" description="Protein kinase" evidence="10">
    <location>
        <begin position="8"/>
        <end position="252"/>
    </location>
</feature>
<keyword evidence="9" id="KW-0812">Transmembrane</keyword>
<feature type="compositionally biased region" description="Low complexity" evidence="8">
    <location>
        <begin position="396"/>
        <end position="408"/>
    </location>
</feature>
<evidence type="ECO:0000256" key="7">
    <source>
        <dbReference type="PROSITE-ProRule" id="PRU10141"/>
    </source>
</evidence>